<gene>
    <name evidence="2" type="ORF">CGC53_03650</name>
</gene>
<proteinExistence type="predicted"/>
<evidence type="ECO:0000256" key="1">
    <source>
        <dbReference type="SAM" id="Coils"/>
    </source>
</evidence>
<evidence type="ECO:0000313" key="3">
    <source>
        <dbReference type="Proteomes" id="UP000217276"/>
    </source>
</evidence>
<protein>
    <recommendedName>
        <fullName evidence="4">DUF3829 domain-containing protein</fullName>
    </recommendedName>
</protein>
<evidence type="ECO:0000313" key="2">
    <source>
        <dbReference type="EMBL" id="ATA81505.1"/>
    </source>
</evidence>
<evidence type="ECO:0008006" key="4">
    <source>
        <dbReference type="Google" id="ProtNLM"/>
    </source>
</evidence>
<dbReference type="Gene3D" id="1.20.120.930">
    <property type="entry name" value="Uncharacterised protein PF12889, N-terminal DUF3829"/>
    <property type="match status" value="1"/>
</dbReference>
<organism evidence="2 3">
    <name type="scientific">Capnocytophaga leadbetteri</name>
    <dbReference type="NCBI Taxonomy" id="327575"/>
    <lineage>
        <taxon>Bacteria</taxon>
        <taxon>Pseudomonadati</taxon>
        <taxon>Bacteroidota</taxon>
        <taxon>Flavobacteriia</taxon>
        <taxon>Flavobacteriales</taxon>
        <taxon>Flavobacteriaceae</taxon>
        <taxon>Capnocytophaga</taxon>
    </lineage>
</organism>
<dbReference type="KEGG" id="clk:CGC53_03650"/>
<reference evidence="3" key="1">
    <citation type="submission" date="2017-06" db="EMBL/GenBank/DDBJ databases">
        <title>Capnocytophaga spp. assemblies.</title>
        <authorList>
            <person name="Gulvik C.A."/>
        </authorList>
    </citation>
    <scope>NUCLEOTIDE SEQUENCE [LARGE SCALE GENOMIC DNA]</scope>
    <source>
        <strain evidence="3">H6253</strain>
    </source>
</reference>
<accession>A0A250FB85</accession>
<keyword evidence="3" id="KW-1185">Reference proteome</keyword>
<dbReference type="Proteomes" id="UP000217276">
    <property type="component" value="Chromosome"/>
</dbReference>
<feature type="coiled-coil region" evidence="1">
    <location>
        <begin position="120"/>
        <end position="175"/>
    </location>
</feature>
<name>A0A250FB85_9FLAO</name>
<keyword evidence="1" id="KW-0175">Coiled coil</keyword>
<dbReference type="Gene3D" id="1.20.58.820">
    <property type="entry name" value="Uncharacterised protein PF12889, C-terminal DUF3829"/>
    <property type="match status" value="1"/>
</dbReference>
<dbReference type="PROSITE" id="PS51257">
    <property type="entry name" value="PROKAR_LIPOPROTEIN"/>
    <property type="match status" value="1"/>
</dbReference>
<feature type="coiled-coil region" evidence="1">
    <location>
        <begin position="218"/>
        <end position="262"/>
    </location>
</feature>
<sequence length="307" mass="34279">MKKIIFALAVVGAFLTGCNSNGSKANGADEVGGKDQANEIIGFYNDALEASRNYNKNVIERGVDYLEDADEYVQKTLKNNSASSPIFIDTYHDFGDKSKATPSDAFGDKKEVIAKDFSELKKHAEEVKKLLSEVKSHLESEDFKDDKGAKFAELKQKAEVEIEAFQKLRTKLFEEMDGIVEKAEGIILEDHPLKENILSSKKLLAVAGEFIDEVVAQSEAEKVNVDKLEAAYKAIETQLANNQKIEVKDASAKSNYERLNKEGEDYLGALRKFIRDTKEKKKFDQNGFNQVDSAYQSLVSAYNSFVN</sequence>
<dbReference type="EMBL" id="CP022384">
    <property type="protein sequence ID" value="ATA81505.1"/>
    <property type="molecule type" value="Genomic_DNA"/>
</dbReference>
<dbReference type="AlphaFoldDB" id="A0A250FB85"/>
<dbReference type="RefSeq" id="WP_095913393.1">
    <property type="nucleotide sequence ID" value="NZ_CAUUPF010000014.1"/>
</dbReference>